<evidence type="ECO:0000256" key="5">
    <source>
        <dbReference type="SAM" id="MobiDB-lite"/>
    </source>
</evidence>
<sequence length="390" mass="42419">MIRVFSPLRAIHNRFLAPTTAYLDSRGLYSSLSRSPTEKPNELVEEVSDNGPSRLVVFLTVSFHITIALSVTLLNKWALNKVPLPQVLLAFQTGICVLLSLVVRIFSPDSVGPLMIDVGELRRLWPYLFMRTVAVGMKVWCLNLVPASFYQVSRGLLLPVTVLLSYMFLGSKISSAILKSILVICVGFVVGSIARYGGTSSLESYSNVAHVASALLDLGFVLGIASTFTTAAETIVVKVYAPKLSIFRAVYTTSLVGFITFTSLSFLSGGFTELSSLLSNDTTRKFLSSTIFSSIAISSIAYYLVSIAAVLQITVTTPVTHTISTAVRGVLQSLLAVVLLPNESLSTWQVISICFILLGSIRYTWIKEKEKREKEGQIAKSDPEKGAAPV</sequence>
<keyword evidence="2 6" id="KW-0812">Transmembrane</keyword>
<evidence type="ECO:0000256" key="6">
    <source>
        <dbReference type="SAM" id="Phobius"/>
    </source>
</evidence>
<reference evidence="8" key="2">
    <citation type="submission" date="2014-01" db="EMBL/GenBank/DDBJ databases">
        <title>Evolution of pathogenesis and genome organization in the Tremellales.</title>
        <authorList>
            <person name="Cuomo C."/>
            <person name="Litvintseva A."/>
            <person name="Heitman J."/>
            <person name="Chen Y."/>
            <person name="Sun S."/>
            <person name="Springer D."/>
            <person name="Dromer F."/>
            <person name="Young S."/>
            <person name="Zeng Q."/>
            <person name="Chapman S."/>
            <person name="Gujja S."/>
            <person name="Saif S."/>
            <person name="Birren B."/>
        </authorList>
    </citation>
    <scope>NUCLEOTIDE SEQUENCE</scope>
    <source>
        <strain evidence="8">CBS 10118</strain>
    </source>
</reference>
<protein>
    <recommendedName>
        <fullName evidence="7">Sugar phosphate transporter domain-containing protein</fullName>
    </recommendedName>
</protein>
<feature type="transmembrane region" description="Helical" evidence="6">
    <location>
        <begin position="346"/>
        <end position="365"/>
    </location>
</feature>
<feature type="region of interest" description="Disordered" evidence="5">
    <location>
        <begin position="371"/>
        <end position="390"/>
    </location>
</feature>
<evidence type="ECO:0000256" key="1">
    <source>
        <dbReference type="ARBA" id="ARBA00004141"/>
    </source>
</evidence>
<dbReference type="InterPro" id="IPR050186">
    <property type="entry name" value="TPT_transporter"/>
</dbReference>
<feature type="transmembrane region" description="Helical" evidence="6">
    <location>
        <begin position="249"/>
        <end position="271"/>
    </location>
</feature>
<dbReference type="Pfam" id="PF03151">
    <property type="entry name" value="TPT"/>
    <property type="match status" value="1"/>
</dbReference>
<feature type="transmembrane region" description="Helical" evidence="6">
    <location>
        <begin position="176"/>
        <end position="198"/>
    </location>
</feature>
<dbReference type="PANTHER" id="PTHR11132">
    <property type="entry name" value="SOLUTE CARRIER FAMILY 35"/>
    <property type="match status" value="1"/>
</dbReference>
<organism evidence="8">
    <name type="scientific">Kwoniella bestiolae CBS 10118</name>
    <dbReference type="NCBI Taxonomy" id="1296100"/>
    <lineage>
        <taxon>Eukaryota</taxon>
        <taxon>Fungi</taxon>
        <taxon>Dikarya</taxon>
        <taxon>Basidiomycota</taxon>
        <taxon>Agaricomycotina</taxon>
        <taxon>Tremellomycetes</taxon>
        <taxon>Tremellales</taxon>
        <taxon>Cryptococcaceae</taxon>
        <taxon>Kwoniella</taxon>
    </lineage>
</organism>
<dbReference type="GO" id="GO:0016020">
    <property type="term" value="C:membrane"/>
    <property type="evidence" value="ECO:0007669"/>
    <property type="project" value="UniProtKB-SubCell"/>
</dbReference>
<evidence type="ECO:0000256" key="2">
    <source>
        <dbReference type="ARBA" id="ARBA00022692"/>
    </source>
</evidence>
<evidence type="ECO:0000313" key="8">
    <source>
        <dbReference type="EMBL" id="OCF28812.1"/>
    </source>
</evidence>
<feature type="domain" description="Sugar phosphate transporter" evidence="7">
    <location>
        <begin position="66"/>
        <end position="363"/>
    </location>
</feature>
<dbReference type="AlphaFoldDB" id="A0A1B9GCS0"/>
<reference evidence="8" key="1">
    <citation type="submission" date="2013-07" db="EMBL/GenBank/DDBJ databases">
        <title>The Genome Sequence of Cryptococcus bestiolae CBS10118.</title>
        <authorList>
            <consortium name="The Broad Institute Genome Sequencing Platform"/>
            <person name="Cuomo C."/>
            <person name="Litvintseva A."/>
            <person name="Chen Y."/>
            <person name="Heitman J."/>
            <person name="Sun S."/>
            <person name="Springer D."/>
            <person name="Dromer F."/>
            <person name="Young S.K."/>
            <person name="Zeng Q."/>
            <person name="Gargeya S."/>
            <person name="Fitzgerald M."/>
            <person name="Abouelleil A."/>
            <person name="Alvarado L."/>
            <person name="Berlin A.M."/>
            <person name="Chapman S.B."/>
            <person name="Dewar J."/>
            <person name="Goldberg J."/>
            <person name="Griggs A."/>
            <person name="Gujja S."/>
            <person name="Hansen M."/>
            <person name="Howarth C."/>
            <person name="Imamovic A."/>
            <person name="Larimer J."/>
            <person name="McCowan C."/>
            <person name="Murphy C."/>
            <person name="Pearson M."/>
            <person name="Priest M."/>
            <person name="Roberts A."/>
            <person name="Saif S."/>
            <person name="Shea T."/>
            <person name="Sykes S."/>
            <person name="Wortman J."/>
            <person name="Nusbaum C."/>
            <person name="Birren B."/>
        </authorList>
    </citation>
    <scope>NUCLEOTIDE SEQUENCE [LARGE SCALE GENOMIC DNA]</scope>
    <source>
        <strain evidence="8">CBS 10118</strain>
    </source>
</reference>
<dbReference type="OrthoDB" id="5547497at2759"/>
<evidence type="ECO:0000259" key="7">
    <source>
        <dbReference type="Pfam" id="PF03151"/>
    </source>
</evidence>
<feature type="transmembrane region" description="Helical" evidence="6">
    <location>
        <begin position="151"/>
        <end position="169"/>
    </location>
</feature>
<dbReference type="EMBL" id="KI894018">
    <property type="protein sequence ID" value="OCF28812.1"/>
    <property type="molecule type" value="Genomic_DNA"/>
</dbReference>
<evidence type="ECO:0000256" key="3">
    <source>
        <dbReference type="ARBA" id="ARBA00022989"/>
    </source>
</evidence>
<dbReference type="InterPro" id="IPR004853">
    <property type="entry name" value="Sugar_P_trans_dom"/>
</dbReference>
<dbReference type="VEuPathDB" id="FungiDB:I302_00301"/>
<feature type="transmembrane region" description="Helical" evidence="6">
    <location>
        <begin position="86"/>
        <end position="106"/>
    </location>
</feature>
<proteinExistence type="predicted"/>
<feature type="transmembrane region" description="Helical" evidence="6">
    <location>
        <begin position="55"/>
        <end position="74"/>
    </location>
</feature>
<comment type="subcellular location">
    <subcellularLocation>
        <location evidence="1">Membrane</location>
        <topology evidence="1">Multi-pass membrane protein</topology>
    </subcellularLocation>
</comment>
<name>A0A1B9GCS0_9TREE</name>
<evidence type="ECO:0000256" key="4">
    <source>
        <dbReference type="ARBA" id="ARBA00023136"/>
    </source>
</evidence>
<keyword evidence="3 6" id="KW-1133">Transmembrane helix</keyword>
<feature type="transmembrane region" description="Helical" evidence="6">
    <location>
        <begin position="323"/>
        <end position="340"/>
    </location>
</feature>
<gene>
    <name evidence="8" type="ORF">I302_00301</name>
</gene>
<keyword evidence="4 6" id="KW-0472">Membrane</keyword>
<feature type="transmembrane region" description="Helical" evidence="6">
    <location>
        <begin position="291"/>
        <end position="311"/>
    </location>
</feature>
<accession>A0A1B9GCS0</accession>
<feature type="transmembrane region" description="Helical" evidence="6">
    <location>
        <begin position="218"/>
        <end position="237"/>
    </location>
</feature>